<dbReference type="InterPro" id="IPR056524">
    <property type="entry name" value="KIF6/9_C"/>
</dbReference>
<evidence type="ECO:0000256" key="1">
    <source>
        <dbReference type="SAM" id="MobiDB-lite"/>
    </source>
</evidence>
<dbReference type="AlphaFoldDB" id="A0A8K1D9M4"/>
<feature type="region of interest" description="Disordered" evidence="1">
    <location>
        <begin position="1"/>
        <end position="25"/>
    </location>
</feature>
<keyword evidence="4" id="KW-1185">Reference proteome</keyword>
<comment type="caution">
    <text evidence="3">The sequence shown here is derived from an EMBL/GenBank/DDBJ whole genome shotgun (WGS) entry which is preliminary data.</text>
</comment>
<accession>A0A8K1D9M4</accession>
<reference evidence="3" key="1">
    <citation type="submission" date="2019-04" db="EMBL/GenBank/DDBJ databases">
        <title>Genome assembly of Zosterops borbonicus 15179.</title>
        <authorList>
            <person name="Leroy T."/>
            <person name="Anselmetti Y."/>
            <person name="Tilak M.-K."/>
            <person name="Nabholz B."/>
        </authorList>
    </citation>
    <scope>NUCLEOTIDE SEQUENCE</scope>
    <source>
        <strain evidence="3">HGM_15179</strain>
        <tissue evidence="3">Muscle</tissue>
    </source>
</reference>
<evidence type="ECO:0000259" key="2">
    <source>
        <dbReference type="Pfam" id="PF23735"/>
    </source>
</evidence>
<gene>
    <name evidence="3" type="ORF">HGM15179_019639</name>
</gene>
<name>A0A8K1D9M4_9PASS</name>
<sequence>MKKQMEGIKEALETQKRKRSQAEYTDEKGQVIISEKEFSFIRKLKELKEEHRVGYTELQDLKVEIQYCQQLVDKCRKKLIAGVELSWEKSTPKKTQHGIPGWFR</sequence>
<protein>
    <recommendedName>
        <fullName evidence="2">Kinesin-like protein KIF6/9 C-terminal domain-containing protein</fullName>
    </recommendedName>
</protein>
<feature type="non-terminal residue" evidence="3">
    <location>
        <position position="1"/>
    </location>
</feature>
<evidence type="ECO:0000313" key="4">
    <source>
        <dbReference type="Proteomes" id="UP000796761"/>
    </source>
</evidence>
<dbReference type="EMBL" id="SWJQ01001767">
    <property type="protein sequence ID" value="TRZ07472.1"/>
    <property type="molecule type" value="Genomic_DNA"/>
</dbReference>
<dbReference type="Pfam" id="PF23735">
    <property type="entry name" value="KIF9"/>
    <property type="match status" value="1"/>
</dbReference>
<dbReference type="OrthoDB" id="3176171at2759"/>
<organism evidence="3 4">
    <name type="scientific">Zosterops borbonicus</name>
    <dbReference type="NCBI Taxonomy" id="364589"/>
    <lineage>
        <taxon>Eukaryota</taxon>
        <taxon>Metazoa</taxon>
        <taxon>Chordata</taxon>
        <taxon>Craniata</taxon>
        <taxon>Vertebrata</taxon>
        <taxon>Euteleostomi</taxon>
        <taxon>Archelosauria</taxon>
        <taxon>Archosauria</taxon>
        <taxon>Dinosauria</taxon>
        <taxon>Saurischia</taxon>
        <taxon>Theropoda</taxon>
        <taxon>Coelurosauria</taxon>
        <taxon>Aves</taxon>
        <taxon>Neognathae</taxon>
        <taxon>Neoaves</taxon>
        <taxon>Telluraves</taxon>
        <taxon>Australaves</taxon>
        <taxon>Passeriformes</taxon>
        <taxon>Sylvioidea</taxon>
        <taxon>Zosteropidae</taxon>
        <taxon>Zosterops</taxon>
    </lineage>
</organism>
<evidence type="ECO:0000313" key="3">
    <source>
        <dbReference type="EMBL" id="TRZ07472.1"/>
    </source>
</evidence>
<feature type="domain" description="Kinesin-like protein KIF6/9 C-terminal" evidence="2">
    <location>
        <begin position="1"/>
        <end position="93"/>
    </location>
</feature>
<dbReference type="Proteomes" id="UP000796761">
    <property type="component" value="Unassembled WGS sequence"/>
</dbReference>
<feature type="compositionally biased region" description="Basic and acidic residues" evidence="1">
    <location>
        <begin position="1"/>
        <end position="15"/>
    </location>
</feature>
<proteinExistence type="predicted"/>